<dbReference type="RefSeq" id="WP_089877649.1">
    <property type="nucleotide sequence ID" value="NZ_FOYS01000002.1"/>
</dbReference>
<keyword evidence="2" id="KW-0812">Transmembrane</keyword>
<feature type="transmembrane region" description="Helical" evidence="2">
    <location>
        <begin position="516"/>
        <end position="537"/>
    </location>
</feature>
<feature type="compositionally biased region" description="Acidic residues" evidence="1">
    <location>
        <begin position="204"/>
        <end position="217"/>
    </location>
</feature>
<dbReference type="Proteomes" id="UP000243250">
    <property type="component" value="Unassembled WGS sequence"/>
</dbReference>
<feature type="region of interest" description="Disordered" evidence="1">
    <location>
        <begin position="157"/>
        <end position="235"/>
    </location>
</feature>
<feature type="transmembrane region" description="Helical" evidence="2">
    <location>
        <begin position="481"/>
        <end position="504"/>
    </location>
</feature>
<feature type="transmembrane region" description="Helical" evidence="2">
    <location>
        <begin position="298"/>
        <end position="316"/>
    </location>
</feature>
<name>A0A1I6GIP9_9EURY</name>
<keyword evidence="4" id="KW-1185">Reference proteome</keyword>
<dbReference type="STRING" id="555875.SAMN04488124_1097"/>
<feature type="transmembrane region" description="Helical" evidence="2">
    <location>
        <begin position="322"/>
        <end position="342"/>
    </location>
</feature>
<gene>
    <name evidence="3" type="ORF">SAMN04488124_1097</name>
</gene>
<feature type="transmembrane region" description="Helical" evidence="2">
    <location>
        <begin position="399"/>
        <end position="421"/>
    </location>
</feature>
<dbReference type="EMBL" id="FOYS01000002">
    <property type="protein sequence ID" value="SFR42011.1"/>
    <property type="molecule type" value="Genomic_DNA"/>
</dbReference>
<dbReference type="OrthoDB" id="106980at2157"/>
<evidence type="ECO:0000313" key="4">
    <source>
        <dbReference type="Proteomes" id="UP000243250"/>
    </source>
</evidence>
<feature type="transmembrane region" description="Helical" evidence="2">
    <location>
        <begin position="349"/>
        <end position="379"/>
    </location>
</feature>
<feature type="transmembrane region" description="Helical" evidence="2">
    <location>
        <begin position="246"/>
        <end position="268"/>
    </location>
</feature>
<evidence type="ECO:0000313" key="3">
    <source>
        <dbReference type="EMBL" id="SFR42011.1"/>
    </source>
</evidence>
<evidence type="ECO:0000256" key="1">
    <source>
        <dbReference type="SAM" id="MobiDB-lite"/>
    </source>
</evidence>
<dbReference type="AlphaFoldDB" id="A0A1I6GIP9"/>
<feature type="compositionally biased region" description="Low complexity" evidence="1">
    <location>
        <begin position="157"/>
        <end position="203"/>
    </location>
</feature>
<reference evidence="4" key="1">
    <citation type="submission" date="2016-10" db="EMBL/GenBank/DDBJ databases">
        <authorList>
            <person name="Varghese N."/>
            <person name="Submissions S."/>
        </authorList>
    </citation>
    <scope>NUCLEOTIDE SEQUENCE [LARGE SCALE GENOMIC DNA]</scope>
    <source>
        <strain evidence="4">CGMCC 1.8711</strain>
    </source>
</reference>
<keyword evidence="2" id="KW-1133">Transmembrane helix</keyword>
<evidence type="ECO:0000256" key="2">
    <source>
        <dbReference type="SAM" id="Phobius"/>
    </source>
</evidence>
<protein>
    <recommendedName>
        <fullName evidence="5">ABC-type transport system permease protein</fullName>
    </recommendedName>
</protein>
<feature type="transmembrane region" description="Helical" evidence="2">
    <location>
        <begin position="593"/>
        <end position="615"/>
    </location>
</feature>
<evidence type="ECO:0008006" key="5">
    <source>
        <dbReference type="Google" id="ProtNLM"/>
    </source>
</evidence>
<feature type="transmembrane region" description="Helical" evidence="2">
    <location>
        <begin position="450"/>
        <end position="475"/>
    </location>
</feature>
<keyword evidence="2" id="KW-0472">Membrane</keyword>
<feature type="transmembrane region" description="Helical" evidence="2">
    <location>
        <begin position="557"/>
        <end position="581"/>
    </location>
</feature>
<sequence>MSRSLSDHLRVVRRIARWEVGRSAGTIDRRTAAFALVALLLAGGVASTGALAGGVALDRDIYRVGVSPESPYYDAIASSPALDARPPTVDRADVDLYVGDGYIVADDSQKSRAALAELNDAVRRYNTGAMLAEENRTAAFPVVVSLEYVQRGASIPAGATTGASAESSSGTAGESESGRTGSAGSDDGDAAGPTPDSSRSAGDGSDDGDAADRDDDSLSVPTLGGINPFGSESTGSPADISPPFPFASLVLAFAFLVPMNFVVQAYGGTMLNERINRRGELLLVAPVSPGDIVAGKTLPYLTALVGLTAVVAVAVGGGVVSVAAVLPIGLVFLGATFVGAMFARSFKELTFLTVAISVFLTSYTFVPAIFTQVTPIALISPLTLVVRDLSGAGVSLGEFLFSTGPFFLCAVVLFALGSGVYREEDMFTQRSVPLKFLDALDAHVSRPRDVALVSLLSIPFVFVAELLAIAVLFVLPVELTVPVLLLLVALVEEAAKSLHVFAAFEKGRFARTTRTALLLGALSGLGFFVGEKFTAVAQVVGLPELTLGQAALGPSGVGIGVFSAAGLLLAPLALHVVTAGISAVGAARGRRWYALSFLVAVAVHTAYNLTVVSVLG</sequence>
<accession>A0A1I6GIP9</accession>
<proteinExistence type="predicted"/>
<organism evidence="3 4">
    <name type="scientific">Halogeometricum limi</name>
    <dbReference type="NCBI Taxonomy" id="555875"/>
    <lineage>
        <taxon>Archaea</taxon>
        <taxon>Methanobacteriati</taxon>
        <taxon>Methanobacteriota</taxon>
        <taxon>Stenosarchaea group</taxon>
        <taxon>Halobacteria</taxon>
        <taxon>Halobacteriales</taxon>
        <taxon>Haloferacaceae</taxon>
        <taxon>Halogeometricum</taxon>
    </lineage>
</organism>